<dbReference type="GO" id="GO:0051539">
    <property type="term" value="F:4 iron, 4 sulfur cluster binding"/>
    <property type="evidence" value="ECO:0007669"/>
    <property type="project" value="UniProtKB-KW"/>
</dbReference>
<name>X0XYL1_9ZZZZ</name>
<dbReference type="PANTHER" id="PTHR43687">
    <property type="entry name" value="ADENYLYLSULFATE REDUCTASE, BETA SUBUNIT"/>
    <property type="match status" value="1"/>
</dbReference>
<dbReference type="SUPFAM" id="SSF54862">
    <property type="entry name" value="4Fe-4S ferredoxins"/>
    <property type="match status" value="1"/>
</dbReference>
<organism evidence="10">
    <name type="scientific">marine sediment metagenome</name>
    <dbReference type="NCBI Taxonomy" id="412755"/>
    <lineage>
        <taxon>unclassified sequences</taxon>
        <taxon>metagenomes</taxon>
        <taxon>ecological metagenomes</taxon>
    </lineage>
</organism>
<dbReference type="InterPro" id="IPR050572">
    <property type="entry name" value="Fe-S_Ferredoxin"/>
</dbReference>
<evidence type="ECO:0000256" key="1">
    <source>
        <dbReference type="ARBA" id="ARBA00022448"/>
    </source>
</evidence>
<dbReference type="InterPro" id="IPR017896">
    <property type="entry name" value="4Fe4S_Fe-S-bd"/>
</dbReference>
<keyword evidence="8" id="KW-0411">Iron-sulfur</keyword>
<gene>
    <name evidence="10" type="ORF">S01H1_64412</name>
</gene>
<evidence type="ECO:0000256" key="6">
    <source>
        <dbReference type="ARBA" id="ARBA00023002"/>
    </source>
</evidence>
<dbReference type="Pfam" id="PF02662">
    <property type="entry name" value="FlpD"/>
    <property type="match status" value="1"/>
</dbReference>
<sequence>RTPGGFFMESHPKLKPVDAPTKGVFLAGCAESPKDIKDSVTQASAAASRAEILLSSPTIKVEAITAVVDEALCKSCGLCAPVCPYGAITWEKKEPAQVISAACAGCGTCAAECQYEAIAMRHFSDQAVYAMIDAMLDVDGACPEPVAAAQDKLRRRAKPPIVAFACNWCSYAGADMAGVGRMEYPPNARLIRTMCAGRVSPDFVWYAFRKGAPVVLVSGCHYADCHYINANRQTVRRVDALWEGLEKRAVR</sequence>
<evidence type="ECO:0000256" key="4">
    <source>
        <dbReference type="ARBA" id="ARBA00022737"/>
    </source>
</evidence>
<dbReference type="PROSITE" id="PS51379">
    <property type="entry name" value="4FE4S_FER_2"/>
    <property type="match status" value="2"/>
</dbReference>
<dbReference type="GO" id="GO:0046872">
    <property type="term" value="F:metal ion binding"/>
    <property type="evidence" value="ECO:0007669"/>
    <property type="project" value="UniProtKB-KW"/>
</dbReference>
<proteinExistence type="predicted"/>
<dbReference type="InterPro" id="IPR017900">
    <property type="entry name" value="4Fe4S_Fe_S_CS"/>
</dbReference>
<keyword evidence="7" id="KW-0408">Iron</keyword>
<feature type="domain" description="4Fe-4S ferredoxin-type" evidence="9">
    <location>
        <begin position="94"/>
        <end position="123"/>
    </location>
</feature>
<evidence type="ECO:0000256" key="8">
    <source>
        <dbReference type="ARBA" id="ARBA00023014"/>
    </source>
</evidence>
<evidence type="ECO:0000259" key="9">
    <source>
        <dbReference type="PROSITE" id="PS51379"/>
    </source>
</evidence>
<comment type="caution">
    <text evidence="10">The sequence shown here is derived from an EMBL/GenBank/DDBJ whole genome shotgun (WGS) entry which is preliminary data.</text>
</comment>
<keyword evidence="6" id="KW-0560">Oxidoreductase</keyword>
<feature type="domain" description="4Fe-4S ferredoxin-type" evidence="9">
    <location>
        <begin position="64"/>
        <end position="93"/>
    </location>
</feature>
<dbReference type="Pfam" id="PF00037">
    <property type="entry name" value="Fer4"/>
    <property type="match status" value="1"/>
</dbReference>
<keyword evidence="4" id="KW-0677">Repeat</keyword>
<dbReference type="PROSITE" id="PS00198">
    <property type="entry name" value="4FE4S_FER_1"/>
    <property type="match status" value="1"/>
</dbReference>
<evidence type="ECO:0000256" key="7">
    <source>
        <dbReference type="ARBA" id="ARBA00023004"/>
    </source>
</evidence>
<feature type="non-terminal residue" evidence="10">
    <location>
        <position position="1"/>
    </location>
</feature>
<evidence type="ECO:0000256" key="2">
    <source>
        <dbReference type="ARBA" id="ARBA00022485"/>
    </source>
</evidence>
<reference evidence="10" key="1">
    <citation type="journal article" date="2014" name="Front. Microbiol.">
        <title>High frequency of phylogenetically diverse reductive dehalogenase-homologous genes in deep subseafloor sedimentary metagenomes.</title>
        <authorList>
            <person name="Kawai M."/>
            <person name="Futagami T."/>
            <person name="Toyoda A."/>
            <person name="Takaki Y."/>
            <person name="Nishi S."/>
            <person name="Hori S."/>
            <person name="Arai W."/>
            <person name="Tsubouchi T."/>
            <person name="Morono Y."/>
            <person name="Uchiyama I."/>
            <person name="Ito T."/>
            <person name="Fujiyama A."/>
            <person name="Inagaki F."/>
            <person name="Takami H."/>
        </authorList>
    </citation>
    <scope>NUCLEOTIDE SEQUENCE</scope>
    <source>
        <strain evidence="10">Expedition CK06-06</strain>
    </source>
</reference>
<feature type="non-terminal residue" evidence="10">
    <location>
        <position position="251"/>
    </location>
</feature>
<dbReference type="PANTHER" id="PTHR43687:SF6">
    <property type="entry name" value="L-ASPARTATE SEMIALDEHYDE SULFURTRANSFERASE IRON-SULFUR SUBUNIT"/>
    <property type="match status" value="1"/>
</dbReference>
<keyword evidence="2" id="KW-0004">4Fe-4S</keyword>
<keyword evidence="5" id="KW-0249">Electron transport</keyword>
<keyword evidence="3" id="KW-0479">Metal-binding</keyword>
<dbReference type="GO" id="GO:0016491">
    <property type="term" value="F:oxidoreductase activity"/>
    <property type="evidence" value="ECO:0007669"/>
    <property type="project" value="UniProtKB-KW"/>
</dbReference>
<dbReference type="Gene3D" id="3.30.70.20">
    <property type="match status" value="1"/>
</dbReference>
<dbReference type="AlphaFoldDB" id="X0XYL1"/>
<protein>
    <recommendedName>
        <fullName evidence="9">4Fe-4S ferredoxin-type domain-containing protein</fullName>
    </recommendedName>
</protein>
<evidence type="ECO:0000256" key="3">
    <source>
        <dbReference type="ARBA" id="ARBA00022723"/>
    </source>
</evidence>
<accession>X0XYL1</accession>
<evidence type="ECO:0000256" key="5">
    <source>
        <dbReference type="ARBA" id="ARBA00022982"/>
    </source>
</evidence>
<dbReference type="EMBL" id="BARS01042453">
    <property type="protein sequence ID" value="GAG41683.1"/>
    <property type="molecule type" value="Genomic_DNA"/>
</dbReference>
<evidence type="ECO:0000313" key="10">
    <source>
        <dbReference type="EMBL" id="GAG41683.1"/>
    </source>
</evidence>
<keyword evidence="1" id="KW-0813">Transport</keyword>
<dbReference type="InterPro" id="IPR003813">
    <property type="entry name" value="MvhD/FlpD"/>
</dbReference>